<accession>A0A370KI72</accession>
<evidence type="ECO:0000256" key="3">
    <source>
        <dbReference type="ARBA" id="ARBA00022448"/>
    </source>
</evidence>
<evidence type="ECO:0000259" key="5">
    <source>
        <dbReference type="Pfam" id="PF00496"/>
    </source>
</evidence>
<evidence type="ECO:0000313" key="6">
    <source>
        <dbReference type="EMBL" id="RDJ05567.1"/>
    </source>
</evidence>
<dbReference type="PANTHER" id="PTHR30290:SF9">
    <property type="entry name" value="OLIGOPEPTIDE-BINDING PROTEIN APPA"/>
    <property type="match status" value="1"/>
</dbReference>
<organism evidence="6 7">
    <name type="scientific">Rhizobium grahamii</name>
    <dbReference type="NCBI Taxonomy" id="1120045"/>
    <lineage>
        <taxon>Bacteria</taxon>
        <taxon>Pseudomonadati</taxon>
        <taxon>Pseudomonadota</taxon>
        <taxon>Alphaproteobacteria</taxon>
        <taxon>Hyphomicrobiales</taxon>
        <taxon>Rhizobiaceae</taxon>
        <taxon>Rhizobium/Agrobacterium group</taxon>
        <taxon>Rhizobium</taxon>
    </lineage>
</organism>
<dbReference type="PANTHER" id="PTHR30290">
    <property type="entry name" value="PERIPLASMIC BINDING COMPONENT OF ABC TRANSPORTER"/>
    <property type="match status" value="1"/>
</dbReference>
<dbReference type="Proteomes" id="UP000254939">
    <property type="component" value="Unassembled WGS sequence"/>
</dbReference>
<dbReference type="GO" id="GO:0030288">
    <property type="term" value="C:outer membrane-bounded periplasmic space"/>
    <property type="evidence" value="ECO:0007669"/>
    <property type="project" value="UniProtKB-ARBA"/>
</dbReference>
<dbReference type="CDD" id="cd00995">
    <property type="entry name" value="PBP2_NikA_DppA_OppA_like"/>
    <property type="match status" value="1"/>
</dbReference>
<comment type="caution">
    <text evidence="6">The sequence shown here is derived from an EMBL/GenBank/DDBJ whole genome shotgun (WGS) entry which is preliminary data.</text>
</comment>
<evidence type="ECO:0000256" key="4">
    <source>
        <dbReference type="ARBA" id="ARBA00022729"/>
    </source>
</evidence>
<dbReference type="RefSeq" id="WP_016557866.1">
    <property type="nucleotide sequence ID" value="NZ_KZ857266.1"/>
</dbReference>
<keyword evidence="4" id="KW-0732">Signal</keyword>
<dbReference type="GO" id="GO:0015833">
    <property type="term" value="P:peptide transport"/>
    <property type="evidence" value="ECO:0007669"/>
    <property type="project" value="TreeGrafter"/>
</dbReference>
<reference evidence="6 7" key="1">
    <citation type="submission" date="2017-03" db="EMBL/GenBank/DDBJ databases">
        <title>Genome analysis of Rhizobial strains effectives or ineffectives for nitrogen fixation isolated from bean seeds.</title>
        <authorList>
            <person name="Peralta H."/>
            <person name="Aguilar-Vera A."/>
            <person name="Mora Y."/>
            <person name="Vargas-Lagunas C."/>
            <person name="Girard L."/>
            <person name="Mora J."/>
        </authorList>
    </citation>
    <scope>NUCLEOTIDE SEQUENCE [LARGE SCALE GENOMIC DNA]</scope>
    <source>
        <strain evidence="6 7">CCGM3</strain>
    </source>
</reference>
<dbReference type="OrthoDB" id="9803988at2"/>
<dbReference type="PIRSF" id="PIRSF002741">
    <property type="entry name" value="MppA"/>
    <property type="match status" value="1"/>
</dbReference>
<proteinExistence type="inferred from homology"/>
<name>A0A370KI72_9HYPH</name>
<evidence type="ECO:0000313" key="7">
    <source>
        <dbReference type="Proteomes" id="UP000254939"/>
    </source>
</evidence>
<dbReference type="InterPro" id="IPR030678">
    <property type="entry name" value="Peptide/Ni-bd"/>
</dbReference>
<evidence type="ECO:0000256" key="2">
    <source>
        <dbReference type="ARBA" id="ARBA00005695"/>
    </source>
</evidence>
<dbReference type="Gene3D" id="3.40.190.10">
    <property type="entry name" value="Periplasmic binding protein-like II"/>
    <property type="match status" value="1"/>
</dbReference>
<dbReference type="Pfam" id="PF00496">
    <property type="entry name" value="SBP_bac_5"/>
    <property type="match status" value="1"/>
</dbReference>
<dbReference type="SUPFAM" id="SSF53850">
    <property type="entry name" value="Periplasmic binding protein-like II"/>
    <property type="match status" value="1"/>
</dbReference>
<dbReference type="InterPro" id="IPR000914">
    <property type="entry name" value="SBP_5_dom"/>
</dbReference>
<feature type="domain" description="Solute-binding protein family 5" evidence="5">
    <location>
        <begin position="83"/>
        <end position="446"/>
    </location>
</feature>
<dbReference type="GO" id="GO:1904680">
    <property type="term" value="F:peptide transmembrane transporter activity"/>
    <property type="evidence" value="ECO:0007669"/>
    <property type="project" value="TreeGrafter"/>
</dbReference>
<sequence length="533" mass="58278">MDICLTRRYAMVNGVLLTAAVALSGPRSIIRSASAGDQIDKLTWALPSIADTLFIPHAWTTYVGAIMSLVQEGSLTFGDDLALEPAAADSWEQPDPTTLRYHLRGGVTFGDGTPLTAEDVAATIQYHMNPDSGSQLASFYSSVAAVEVTSKDLVTVKLKAPDVQYIYTAAHMAGFVFKKEQLAAKGIGTPEVLPLGTGPYRLIEFVPTDRVVLEARDDYWGGKPLAKRIVFQAIPDRQARLLAMQHGDIDGTFDVAISDLNQWEALDNAKVKTTPSLGVYALILDQSAPPFDDIHVRRAVAHAVDREGLVKALLKGKGEAATALNPPQMWSGLMAADQVRAFYDTLADYPFDLSQAKAELAKSGHADGFDLSIPASTADPYMINVLQSVVENLKQIGIRAKIEELDNNAWLAQYFRHEKLGMQIMAYYPDYPDAVSYPYLFLSSSTARKDGLNGSNFKDAKVDALLKIAIEKSDPKERTNALKEVFKIVNEGVPLVPIFWPDSAMALSNKYSLTGYTAFWYNIPWAMRGFGPG</sequence>
<dbReference type="GO" id="GO:0043190">
    <property type="term" value="C:ATP-binding cassette (ABC) transporter complex"/>
    <property type="evidence" value="ECO:0007669"/>
    <property type="project" value="InterPro"/>
</dbReference>
<gene>
    <name evidence="6" type="ORF">B5K06_24165</name>
</gene>
<comment type="subcellular location">
    <subcellularLocation>
        <location evidence="1">Periplasm</location>
    </subcellularLocation>
</comment>
<dbReference type="InterPro" id="IPR039424">
    <property type="entry name" value="SBP_5"/>
</dbReference>
<dbReference type="EMBL" id="NAAC01000031">
    <property type="protein sequence ID" value="RDJ05567.1"/>
    <property type="molecule type" value="Genomic_DNA"/>
</dbReference>
<dbReference type="AlphaFoldDB" id="A0A370KI72"/>
<keyword evidence="3" id="KW-0813">Transport</keyword>
<dbReference type="Gene3D" id="3.10.105.10">
    <property type="entry name" value="Dipeptide-binding Protein, Domain 3"/>
    <property type="match status" value="1"/>
</dbReference>
<protein>
    <submittedName>
        <fullName evidence="6">ABC transporter substrate-binding protein</fullName>
    </submittedName>
</protein>
<evidence type="ECO:0000256" key="1">
    <source>
        <dbReference type="ARBA" id="ARBA00004418"/>
    </source>
</evidence>
<comment type="similarity">
    <text evidence="2">Belongs to the bacterial solute-binding protein 5 family.</text>
</comment>